<reference evidence="1" key="2">
    <citation type="journal article" date="2022" name="New Phytol.">
        <title>Evolutionary transition to the ectomycorrhizal habit in the genomes of a hyperdiverse lineage of mushroom-forming fungi.</title>
        <authorList>
            <person name="Looney B."/>
            <person name="Miyauchi S."/>
            <person name="Morin E."/>
            <person name="Drula E."/>
            <person name="Courty P.E."/>
            <person name="Kohler A."/>
            <person name="Kuo A."/>
            <person name="LaButti K."/>
            <person name="Pangilinan J."/>
            <person name="Lipzen A."/>
            <person name="Riley R."/>
            <person name="Andreopoulos W."/>
            <person name="He G."/>
            <person name="Johnson J."/>
            <person name="Nolan M."/>
            <person name="Tritt A."/>
            <person name="Barry K.W."/>
            <person name="Grigoriev I.V."/>
            <person name="Nagy L.G."/>
            <person name="Hibbett D."/>
            <person name="Henrissat B."/>
            <person name="Matheny P.B."/>
            <person name="Labbe J."/>
            <person name="Martin F.M."/>
        </authorList>
    </citation>
    <scope>NUCLEOTIDE SEQUENCE</scope>
    <source>
        <strain evidence="1">EC-137</strain>
    </source>
</reference>
<sequence>KPDDSKDVKPVTKTLNRVPRACNACRKQKMRCEGAENPPCRRCRHAGLECLFEKPSREASLTGEAGLERIRSLEAHVADIRQSQMAIQNTLAEIVGHLRAGSGPMNHRSPTVYPQPYMHPSPSIHSASPALSTPSTVRPPLVDSQGHQVPPQPSQVGFMSLSLLCTYNTSSSLPRQMYPAASPTASRPPDGPSGPYAQNNMPHGIPPGMHPPMIPPFYNDPRGQQQQQQQQNLSSVRGSFEQQQQQSQGQPHQMGVKRGHPGSNAVSAESSDVEDDNGELPASGLVAPFEVLRGLADAAIQRAAKENGESSEPPSRARSPADEGPSNRPSKRRKTSSNKVSRVATFPDVVSKGIIAEADARELFKIFYHGCSTFLPIFDSSYDTYDSLRSRSPFAVNSICMVAAKVRDGGGKASDVYRACLSETQAIACATLFSPVIRQEAVQAMILVAGWSDNGWLTCGHAVRMALELSMHKAWPRLLKRLDTGKAAKTQEDRDLITATRIWFCLYLFEHQLSYGTGRPAILKDDESIWKCRLLLHHPLAIEDDMRLVSTVELMAIRERVHSHLAPLTHEPLDDRTFRPLHVAREEFKHWYATWDQAFSQKYENAAFYRQSLEIQHLHADLYHTASALRGINGPEDVQKMSDSQRALALNAIHTARQCLEISLSSPAYREGMKYAVHYTHATATFTASFLLRLARLFPTEGDMQNTRSLVEKLAELLSEIPGKRYAITLQLMLKRSGRRGSVAGHPSRGGSRDSYGKAPVERPQNMSVSQVINQPPVTPVSPTHMYDLAPGHGSTPPQQQQQHMLHQQQQHHQQMMYAARQQGYIPNADNIWRGFESASTEQLPVWLSDQSLGGNSFTQSGIDAFLLPADYMPPAPQIW</sequence>
<evidence type="ECO:0000313" key="1">
    <source>
        <dbReference type="EMBL" id="KAI0030204.1"/>
    </source>
</evidence>
<evidence type="ECO:0000313" key="2">
    <source>
        <dbReference type="Proteomes" id="UP000814128"/>
    </source>
</evidence>
<feature type="non-terminal residue" evidence="1">
    <location>
        <position position="1"/>
    </location>
</feature>
<protein>
    <submittedName>
        <fullName evidence="1">Uncharacterized protein</fullName>
    </submittedName>
</protein>
<accession>A0ACB8QEH5</accession>
<name>A0ACB8QEH5_9AGAM</name>
<proteinExistence type="predicted"/>
<gene>
    <name evidence="1" type="ORF">K488DRAFT_23891</name>
</gene>
<dbReference type="EMBL" id="MU273634">
    <property type="protein sequence ID" value="KAI0030204.1"/>
    <property type="molecule type" value="Genomic_DNA"/>
</dbReference>
<keyword evidence="2" id="KW-1185">Reference proteome</keyword>
<comment type="caution">
    <text evidence="1">The sequence shown here is derived from an EMBL/GenBank/DDBJ whole genome shotgun (WGS) entry which is preliminary data.</text>
</comment>
<feature type="non-terminal residue" evidence="1">
    <location>
        <position position="880"/>
    </location>
</feature>
<reference evidence="1" key="1">
    <citation type="submission" date="2021-02" db="EMBL/GenBank/DDBJ databases">
        <authorList>
            <consortium name="DOE Joint Genome Institute"/>
            <person name="Ahrendt S."/>
            <person name="Looney B.P."/>
            <person name="Miyauchi S."/>
            <person name="Morin E."/>
            <person name="Drula E."/>
            <person name="Courty P.E."/>
            <person name="Chicoki N."/>
            <person name="Fauchery L."/>
            <person name="Kohler A."/>
            <person name="Kuo A."/>
            <person name="Labutti K."/>
            <person name="Pangilinan J."/>
            <person name="Lipzen A."/>
            <person name="Riley R."/>
            <person name="Andreopoulos W."/>
            <person name="He G."/>
            <person name="Johnson J."/>
            <person name="Barry K.W."/>
            <person name="Grigoriev I.V."/>
            <person name="Nagy L."/>
            <person name="Hibbett D."/>
            <person name="Henrissat B."/>
            <person name="Matheny P.B."/>
            <person name="Labbe J."/>
            <person name="Martin F."/>
        </authorList>
    </citation>
    <scope>NUCLEOTIDE SEQUENCE</scope>
    <source>
        <strain evidence="1">EC-137</strain>
    </source>
</reference>
<dbReference type="Proteomes" id="UP000814128">
    <property type="component" value="Unassembled WGS sequence"/>
</dbReference>
<organism evidence="1 2">
    <name type="scientific">Vararia minispora EC-137</name>
    <dbReference type="NCBI Taxonomy" id="1314806"/>
    <lineage>
        <taxon>Eukaryota</taxon>
        <taxon>Fungi</taxon>
        <taxon>Dikarya</taxon>
        <taxon>Basidiomycota</taxon>
        <taxon>Agaricomycotina</taxon>
        <taxon>Agaricomycetes</taxon>
        <taxon>Russulales</taxon>
        <taxon>Lachnocladiaceae</taxon>
        <taxon>Vararia</taxon>
    </lineage>
</organism>